<keyword evidence="1" id="KW-0812">Transmembrane</keyword>
<keyword evidence="1" id="KW-1133">Transmembrane helix</keyword>
<proteinExistence type="predicted"/>
<evidence type="ECO:0000313" key="4">
    <source>
        <dbReference type="Proteomes" id="UP001301728"/>
    </source>
</evidence>
<name>A0ABU5U2E9_9CYAN</name>
<dbReference type="Pfam" id="PF07498">
    <property type="entry name" value="Rho_N"/>
    <property type="match status" value="1"/>
</dbReference>
<dbReference type="InterPro" id="IPR011112">
    <property type="entry name" value="Rho-like_N"/>
</dbReference>
<dbReference type="EMBL" id="JAYGHT010000132">
    <property type="protein sequence ID" value="MEA5521381.1"/>
    <property type="molecule type" value="Genomic_DNA"/>
</dbReference>
<evidence type="ECO:0000256" key="1">
    <source>
        <dbReference type="SAM" id="Phobius"/>
    </source>
</evidence>
<keyword evidence="4" id="KW-1185">Reference proteome</keyword>
<evidence type="ECO:0000313" key="3">
    <source>
        <dbReference type="EMBL" id="MEA5521381.1"/>
    </source>
</evidence>
<dbReference type="RefSeq" id="WP_323275446.1">
    <property type="nucleotide sequence ID" value="NZ_JAYGHT010000132.1"/>
</dbReference>
<feature type="transmembrane region" description="Helical" evidence="1">
    <location>
        <begin position="30"/>
        <end position="52"/>
    </location>
</feature>
<organism evidence="3 4">
    <name type="scientific">Limnoraphis robusta CCNP1315</name>
    <dbReference type="NCBI Taxonomy" id="3110306"/>
    <lineage>
        <taxon>Bacteria</taxon>
        <taxon>Bacillati</taxon>
        <taxon>Cyanobacteriota</taxon>
        <taxon>Cyanophyceae</taxon>
        <taxon>Oscillatoriophycideae</taxon>
        <taxon>Oscillatoriales</taxon>
        <taxon>Sirenicapillariaceae</taxon>
        <taxon>Limnoraphis</taxon>
    </lineage>
</organism>
<evidence type="ECO:0000259" key="2">
    <source>
        <dbReference type="Pfam" id="PF07498"/>
    </source>
</evidence>
<dbReference type="InterPro" id="IPR036269">
    <property type="entry name" value="Rho_N_sf"/>
</dbReference>
<keyword evidence="1" id="KW-0472">Membrane</keyword>
<protein>
    <submittedName>
        <fullName evidence="3">Rho termination factor N-terminal domain-containing protein</fullName>
    </submittedName>
</protein>
<sequence length="249" mass="28026">MNIYSNETNGFSFDSLFALTDKLASNKTTLIGAFLASFLLIALIISIPFHVIKCLIISPLMWAWSWFSVILYAVIASGFYLVFMMIYKMAKSSNKPLLIEMKAELIQPVMIESSPVIEVIENSPIIGLLPAGKITETGKTFQDFVVENLPVVHAETVDINPIKVIEILETVDSNPESKSETFGLPSYEFIKFCTVWKYINTLSNLFKQVKVSELKSYAKDLNIPQYRKLKKLELLIAICKGDSHKAITQ</sequence>
<comment type="caution">
    <text evidence="3">The sequence shown here is derived from an EMBL/GenBank/DDBJ whole genome shotgun (WGS) entry which is preliminary data.</text>
</comment>
<dbReference type="Gene3D" id="1.10.720.10">
    <property type="match status" value="1"/>
</dbReference>
<feature type="domain" description="Rho termination factor-like N-terminal" evidence="2">
    <location>
        <begin position="207"/>
        <end position="240"/>
    </location>
</feature>
<reference evidence="3 4" key="1">
    <citation type="submission" date="2023-12" db="EMBL/GenBank/DDBJ databases">
        <title>Baltic Sea Cyanobacteria.</title>
        <authorList>
            <person name="Delbaje E."/>
            <person name="Fewer D.P."/>
            <person name="Shishido T.K."/>
        </authorList>
    </citation>
    <scope>NUCLEOTIDE SEQUENCE [LARGE SCALE GENOMIC DNA]</scope>
    <source>
        <strain evidence="3 4">CCNP 1315</strain>
    </source>
</reference>
<dbReference type="Proteomes" id="UP001301728">
    <property type="component" value="Unassembled WGS sequence"/>
</dbReference>
<feature type="transmembrane region" description="Helical" evidence="1">
    <location>
        <begin position="64"/>
        <end position="87"/>
    </location>
</feature>
<dbReference type="SUPFAM" id="SSF68912">
    <property type="entry name" value="Rho N-terminal domain-like"/>
    <property type="match status" value="1"/>
</dbReference>
<gene>
    <name evidence="3" type="ORF">VB854_20800</name>
</gene>
<accession>A0ABU5U2E9</accession>